<dbReference type="Proteomes" id="UP000307756">
    <property type="component" value="Unassembled WGS sequence"/>
</dbReference>
<evidence type="ECO:0000313" key="2">
    <source>
        <dbReference type="Proteomes" id="UP000307756"/>
    </source>
</evidence>
<gene>
    <name evidence="1" type="ORF">FA727_01820</name>
</gene>
<name>A0A4U1D9U7_9BACI</name>
<evidence type="ECO:0000313" key="1">
    <source>
        <dbReference type="EMBL" id="TKC18317.1"/>
    </source>
</evidence>
<proteinExistence type="predicted"/>
<keyword evidence="2" id="KW-1185">Reference proteome</keyword>
<reference evidence="1 2" key="1">
    <citation type="journal article" date="2011" name="J. Microbiol.">
        <title>Bacillus kyonggiensis sp. nov., isolated from soil of a lettuce field.</title>
        <authorList>
            <person name="Dong K."/>
            <person name="Lee S."/>
        </authorList>
    </citation>
    <scope>NUCLEOTIDE SEQUENCE [LARGE SCALE GENOMIC DNA]</scope>
    <source>
        <strain evidence="1 2">NB22</strain>
    </source>
</reference>
<comment type="caution">
    <text evidence="1">The sequence shown here is derived from an EMBL/GenBank/DDBJ whole genome shotgun (WGS) entry which is preliminary data.</text>
</comment>
<dbReference type="EMBL" id="SWBM01000001">
    <property type="protein sequence ID" value="TKC18317.1"/>
    <property type="molecule type" value="Genomic_DNA"/>
</dbReference>
<organism evidence="1 2">
    <name type="scientific">Robertmurraya kyonggiensis</name>
    <dbReference type="NCBI Taxonomy" id="1037680"/>
    <lineage>
        <taxon>Bacteria</taxon>
        <taxon>Bacillati</taxon>
        <taxon>Bacillota</taxon>
        <taxon>Bacilli</taxon>
        <taxon>Bacillales</taxon>
        <taxon>Bacillaceae</taxon>
        <taxon>Robertmurraya</taxon>
    </lineage>
</organism>
<dbReference type="RefSeq" id="WP_136829028.1">
    <property type="nucleotide sequence ID" value="NZ_SWBM01000001.1"/>
</dbReference>
<dbReference type="AlphaFoldDB" id="A0A4U1D9U7"/>
<sequence>MGYIAPIPNFQYSQYAERELGNGYDPFQIIPVGRTKPATNAKLNHAREQDMVQMKQINIKSSDLPKMSSRSKVEEIYSELTGKGRYINECI</sequence>
<protein>
    <submittedName>
        <fullName evidence="1">Uncharacterized protein</fullName>
    </submittedName>
</protein>
<dbReference type="OrthoDB" id="2706316at2"/>
<accession>A0A4U1D9U7</accession>